<organism evidence="4 5">
    <name type="scientific">Austropuccinia psidii MF-1</name>
    <dbReference type="NCBI Taxonomy" id="1389203"/>
    <lineage>
        <taxon>Eukaryota</taxon>
        <taxon>Fungi</taxon>
        <taxon>Dikarya</taxon>
        <taxon>Basidiomycota</taxon>
        <taxon>Pucciniomycotina</taxon>
        <taxon>Pucciniomycetes</taxon>
        <taxon>Pucciniales</taxon>
        <taxon>Sphaerophragmiaceae</taxon>
        <taxon>Austropuccinia</taxon>
    </lineage>
</organism>
<gene>
    <name evidence="4" type="ORF">O181_097949</name>
</gene>
<dbReference type="PANTHER" id="PTHR32440">
    <property type="entry name" value="PHOSPHATASE DCR2-RELATED-RELATED"/>
    <property type="match status" value="1"/>
</dbReference>
<dbReference type="SUPFAM" id="SSF56300">
    <property type="entry name" value="Metallo-dependent phosphatases"/>
    <property type="match status" value="1"/>
</dbReference>
<dbReference type="PANTHER" id="PTHR32440:SF0">
    <property type="entry name" value="PHOSPHATASE DCR2-RELATED"/>
    <property type="match status" value="1"/>
</dbReference>
<evidence type="ECO:0000256" key="2">
    <source>
        <dbReference type="SAM" id="Phobius"/>
    </source>
</evidence>
<dbReference type="GO" id="GO:0004721">
    <property type="term" value="F:phosphoprotein phosphatase activity"/>
    <property type="evidence" value="ECO:0007669"/>
    <property type="project" value="TreeGrafter"/>
</dbReference>
<keyword evidence="2" id="KW-0812">Transmembrane</keyword>
<comment type="caution">
    <text evidence="4">The sequence shown here is derived from an EMBL/GenBank/DDBJ whole genome shotgun (WGS) entry which is preliminary data.</text>
</comment>
<evidence type="ECO:0000313" key="5">
    <source>
        <dbReference type="Proteomes" id="UP000765509"/>
    </source>
</evidence>
<dbReference type="EMBL" id="AVOT02066416">
    <property type="protein sequence ID" value="MBW0558234.1"/>
    <property type="molecule type" value="Genomic_DNA"/>
</dbReference>
<feature type="region of interest" description="Disordered" evidence="1">
    <location>
        <begin position="91"/>
        <end position="126"/>
    </location>
</feature>
<dbReference type="InterPro" id="IPR004843">
    <property type="entry name" value="Calcineurin-like_PHP"/>
</dbReference>
<name>A0A9Q3JA96_9BASI</name>
<feature type="domain" description="Calcineurin-like phosphoesterase" evidence="3">
    <location>
        <begin position="336"/>
        <end position="543"/>
    </location>
</feature>
<protein>
    <recommendedName>
        <fullName evidence="3">Calcineurin-like phosphoesterase domain-containing protein</fullName>
    </recommendedName>
</protein>
<sequence>MIQKFLDKLTTNSHQNIRPDPLDDDDAEFLLPNQSGQSHKKFQRVKHSISYLAITALISFTLLMMVWLGPGLVNHDPTGIASQSNAHIGYLQDSTQSNNPSNPSKSNQKPSKIAVTPIKPEQRPLPTHSWNPLLADRAPITHVQVKACMFPPWAFASLCSPTETAKEITLYGKWVRVPRDLSKGVGHYYTEIYYRRAQSLDLSSLKTKPITGLRVLDDSESQKPEIKSELEKFGWEPAGQNLRTGIWPKKVPAAKLWLTRSTNWNGTQEIKPITEIDVLWAKNDQVKPWWGFERIGKPVFDSTLQKTYLRCDVVVRRDIFELPHSPNLTFQPGGKFKILQISDLQFSASGGKCHSANLLPSCKEQGADNSTLIWLSDAIQQVKPDLIVLTGDQLLGGDLTFDTISTLAKFGRFFGDKMIPWTIVYGEDDEDKSLAKEEQMYMMKHMPYFVGKAGPGVPGFPEEGYPQVDELSDMGVGNYVIGVRAGVADPTQVLTLYFLDSHSYPPLTISQLWSLALGTSPTYDWLKDSQIAWYKNQSDSQPKLRRPYWPAYERFAHQTNQTEAIKKPPALMFFHIPLPEAYGPTDKNPKTGGELVFGNQIEGQLSSEKGDEFFKNAILQSNDGTSETEVKVIVNGHAHLTDTCRRHEGVWNCFSGVSSYGATAQDDWERRVRVFEVEDYGEKIKTYQLKDSRVVKTGENSKFGHVTLYDSSGSQK</sequence>
<keyword evidence="5" id="KW-1185">Reference proteome</keyword>
<proteinExistence type="predicted"/>
<feature type="compositionally biased region" description="Low complexity" evidence="1">
    <location>
        <begin position="96"/>
        <end position="112"/>
    </location>
</feature>
<keyword evidence="2" id="KW-0472">Membrane</keyword>
<reference evidence="4" key="1">
    <citation type="submission" date="2021-03" db="EMBL/GenBank/DDBJ databases">
        <title>Draft genome sequence of rust myrtle Austropuccinia psidii MF-1, a brazilian biotype.</title>
        <authorList>
            <person name="Quecine M.C."/>
            <person name="Pachon D.M.R."/>
            <person name="Bonatelli M.L."/>
            <person name="Correr F.H."/>
            <person name="Franceschini L.M."/>
            <person name="Leite T.F."/>
            <person name="Margarido G.R.A."/>
            <person name="Almeida C.A."/>
            <person name="Ferrarezi J.A."/>
            <person name="Labate C.A."/>
        </authorList>
    </citation>
    <scope>NUCLEOTIDE SEQUENCE</scope>
    <source>
        <strain evidence="4">MF-1</strain>
    </source>
</reference>
<evidence type="ECO:0000313" key="4">
    <source>
        <dbReference type="EMBL" id="MBW0558234.1"/>
    </source>
</evidence>
<evidence type="ECO:0000259" key="3">
    <source>
        <dbReference type="Pfam" id="PF00149"/>
    </source>
</evidence>
<dbReference type="GO" id="GO:0005737">
    <property type="term" value="C:cytoplasm"/>
    <property type="evidence" value="ECO:0007669"/>
    <property type="project" value="TreeGrafter"/>
</dbReference>
<dbReference type="OrthoDB" id="783096at2759"/>
<dbReference type="InterPro" id="IPR029052">
    <property type="entry name" value="Metallo-depent_PP-like"/>
</dbReference>
<dbReference type="AlphaFoldDB" id="A0A9Q3JA96"/>
<feature type="transmembrane region" description="Helical" evidence="2">
    <location>
        <begin position="49"/>
        <end position="68"/>
    </location>
</feature>
<evidence type="ECO:0000256" key="1">
    <source>
        <dbReference type="SAM" id="MobiDB-lite"/>
    </source>
</evidence>
<keyword evidence="2" id="KW-1133">Transmembrane helix</keyword>
<dbReference type="Proteomes" id="UP000765509">
    <property type="component" value="Unassembled WGS sequence"/>
</dbReference>
<dbReference type="Pfam" id="PF00149">
    <property type="entry name" value="Metallophos"/>
    <property type="match status" value="1"/>
</dbReference>
<dbReference type="Gene3D" id="3.60.21.10">
    <property type="match status" value="1"/>
</dbReference>
<accession>A0A9Q3JA96</accession>